<evidence type="ECO:0000256" key="3">
    <source>
        <dbReference type="ARBA" id="ARBA00012891"/>
    </source>
</evidence>
<gene>
    <name evidence="12" type="ORF">C8F04DRAFT_1134472</name>
</gene>
<evidence type="ECO:0000313" key="12">
    <source>
        <dbReference type="EMBL" id="KAJ7023479.1"/>
    </source>
</evidence>
<keyword evidence="5 9" id="KW-0799">Topoisomerase</keyword>
<dbReference type="Pfam" id="PF01028">
    <property type="entry name" value="Topoisom_I"/>
    <property type="match status" value="1"/>
</dbReference>
<dbReference type="Pfam" id="PF02919">
    <property type="entry name" value="Topoisom_I_N"/>
    <property type="match status" value="1"/>
</dbReference>
<dbReference type="AlphaFoldDB" id="A0AAD6S919"/>
<dbReference type="PROSITE" id="PS52038">
    <property type="entry name" value="TOPO_IB_2"/>
    <property type="match status" value="1"/>
</dbReference>
<evidence type="ECO:0000256" key="2">
    <source>
        <dbReference type="ARBA" id="ARBA00006645"/>
    </source>
</evidence>
<dbReference type="GO" id="GO:0006265">
    <property type="term" value="P:DNA topological change"/>
    <property type="evidence" value="ECO:0007669"/>
    <property type="project" value="UniProtKB-UniRule"/>
</dbReference>
<dbReference type="EMBL" id="JARJCM010000188">
    <property type="protein sequence ID" value="KAJ7023479.1"/>
    <property type="molecule type" value="Genomic_DNA"/>
</dbReference>
<evidence type="ECO:0000256" key="9">
    <source>
        <dbReference type="PROSITE-ProRule" id="PRU01382"/>
    </source>
</evidence>
<dbReference type="Gene3D" id="2.170.11.10">
    <property type="entry name" value="DNA Topoisomerase I, domain 2"/>
    <property type="match status" value="1"/>
</dbReference>
<dbReference type="InterPro" id="IPR025834">
    <property type="entry name" value="TopoI_C_dom"/>
</dbReference>
<dbReference type="PRINTS" id="PR00416">
    <property type="entry name" value="EUTPISMRASEI"/>
</dbReference>
<evidence type="ECO:0000313" key="13">
    <source>
        <dbReference type="Proteomes" id="UP001218188"/>
    </source>
</evidence>
<evidence type="ECO:0000256" key="6">
    <source>
        <dbReference type="ARBA" id="ARBA00023125"/>
    </source>
</evidence>
<dbReference type="PANTHER" id="PTHR10290:SF3">
    <property type="entry name" value="DNA TOPOISOMERASE 1"/>
    <property type="match status" value="1"/>
</dbReference>
<dbReference type="EC" id="5.6.2.1" evidence="3"/>
<proteinExistence type="inferred from homology"/>
<evidence type="ECO:0000256" key="10">
    <source>
        <dbReference type="SAM" id="MobiDB-lite"/>
    </source>
</evidence>
<feature type="region of interest" description="Disordered" evidence="10">
    <location>
        <begin position="1"/>
        <end position="41"/>
    </location>
</feature>
<dbReference type="GO" id="GO:0003677">
    <property type="term" value="F:DNA binding"/>
    <property type="evidence" value="ECO:0007669"/>
    <property type="project" value="UniProtKB-UniRule"/>
</dbReference>
<feature type="compositionally biased region" description="Low complexity" evidence="10">
    <location>
        <begin position="1"/>
        <end position="14"/>
    </location>
</feature>
<sequence length="687" mass="78986">MTSTSSSSVSQTPTNFEAVLADSGEETQQEEHTEQTARLGADEAKPEVFRWWDAGPVVEKVDENVGVPKQPEVFRWWEGSTGESTVKWKTLVHNGVLFPPPYKPLPSHVKMKYDGQDLDLPPAAEEVAGFYAALIESDYAQDDKFNENFFRDWQTVLEKYPARDSIEVVDFLLCDFRPIFEYFETEKAEKKVLSAQEKKDMKTTIADLELKYTTCLLNGREEKVGNFRVEPPGLFRGRAEHSKRGSLKYRVEPKDVTINIGKDAPIPVPNVPGTWKEIIHDNTVAWLATWTENVNSNHRYVFLTASSSLKAHSDMLKFEQARDLKAMVQEHIDRIRTTYEVDLKSTVVADRQRATAMYFIDKLGLRVGREERDADADTVGCCSLRCVHVRLEAPNFVVFDVLGEDSIRYYNRVPVAPRVFENIRTFKENKSDEDRLFDCIKTAELNEHLQTEMKGLTATVFRTFNASSTLQRLLDENDLKTATIQEKLNAYNKASREVAVLCNHRRVAPTPKTHAQPTEQNTLRSLKYDRMKLRHTLFNVDKKFRETKEYMDDESDMDDEWIDSHEEAMRTRDIKKAEGLAEDGDKDSIFQAEYAALVKEHGADADFESGKPEKILQETIRKLDEEIKAHKLQIIDRNEMLEIALNTSKINYLDPRITIAWCTIRDVPVEKVFSQSLRLKCMLCLRV</sequence>
<evidence type="ECO:0000259" key="11">
    <source>
        <dbReference type="SMART" id="SM00435"/>
    </source>
</evidence>
<dbReference type="InterPro" id="IPR014727">
    <property type="entry name" value="TopoI_cat_a/b-sub_euk"/>
</dbReference>
<dbReference type="InterPro" id="IPR036202">
    <property type="entry name" value="TopoI_DNA-bd_euk_N_sf"/>
</dbReference>
<comment type="catalytic activity">
    <reaction evidence="1 9">
        <text>ATP-independent breakage of single-stranded DNA, followed by passage and rejoining.</text>
        <dbReference type="EC" id="5.6.2.1"/>
    </reaction>
</comment>
<dbReference type="InterPro" id="IPR011010">
    <property type="entry name" value="DNA_brk_join_enz"/>
</dbReference>
<keyword evidence="13" id="KW-1185">Reference proteome</keyword>
<keyword evidence="6 9" id="KW-0238">DNA-binding</keyword>
<organism evidence="12 13">
    <name type="scientific">Mycena alexandri</name>
    <dbReference type="NCBI Taxonomy" id="1745969"/>
    <lineage>
        <taxon>Eukaryota</taxon>
        <taxon>Fungi</taxon>
        <taxon>Dikarya</taxon>
        <taxon>Basidiomycota</taxon>
        <taxon>Agaricomycotina</taxon>
        <taxon>Agaricomycetes</taxon>
        <taxon>Agaricomycetidae</taxon>
        <taxon>Agaricales</taxon>
        <taxon>Marasmiineae</taxon>
        <taxon>Mycenaceae</taxon>
        <taxon>Mycena</taxon>
    </lineage>
</organism>
<dbReference type="GO" id="GO:0005730">
    <property type="term" value="C:nucleolus"/>
    <property type="evidence" value="ECO:0007669"/>
    <property type="project" value="TreeGrafter"/>
</dbReference>
<comment type="caution">
    <text evidence="12">The sequence shown here is derived from an EMBL/GenBank/DDBJ whole genome shotgun (WGS) entry which is preliminary data.</text>
</comment>
<evidence type="ECO:0000256" key="8">
    <source>
        <dbReference type="ARBA" id="ARBA00033297"/>
    </source>
</evidence>
<dbReference type="SMART" id="SM00435">
    <property type="entry name" value="TOPEUc"/>
    <property type="match status" value="1"/>
</dbReference>
<reference evidence="12" key="1">
    <citation type="submission" date="2023-03" db="EMBL/GenBank/DDBJ databases">
        <title>Massive genome expansion in bonnet fungi (Mycena s.s.) driven by repeated elements and novel gene families across ecological guilds.</title>
        <authorList>
            <consortium name="Lawrence Berkeley National Laboratory"/>
            <person name="Harder C.B."/>
            <person name="Miyauchi S."/>
            <person name="Viragh M."/>
            <person name="Kuo A."/>
            <person name="Thoen E."/>
            <person name="Andreopoulos B."/>
            <person name="Lu D."/>
            <person name="Skrede I."/>
            <person name="Drula E."/>
            <person name="Henrissat B."/>
            <person name="Morin E."/>
            <person name="Kohler A."/>
            <person name="Barry K."/>
            <person name="LaButti K."/>
            <person name="Morin E."/>
            <person name="Salamov A."/>
            <person name="Lipzen A."/>
            <person name="Mereny Z."/>
            <person name="Hegedus B."/>
            <person name="Baldrian P."/>
            <person name="Stursova M."/>
            <person name="Weitz H."/>
            <person name="Taylor A."/>
            <person name="Grigoriev I.V."/>
            <person name="Nagy L.G."/>
            <person name="Martin F."/>
            <person name="Kauserud H."/>
        </authorList>
    </citation>
    <scope>NUCLEOTIDE SEQUENCE</scope>
    <source>
        <strain evidence="12">CBHHK200</strain>
    </source>
</reference>
<dbReference type="GO" id="GO:0007059">
    <property type="term" value="P:chromosome segregation"/>
    <property type="evidence" value="ECO:0007669"/>
    <property type="project" value="TreeGrafter"/>
</dbReference>
<feature type="active site" description="O-(3'-phospho-DNA)-tyrosine intermediate" evidence="9">
    <location>
        <position position="652"/>
    </location>
</feature>
<dbReference type="GO" id="GO:0006260">
    <property type="term" value="P:DNA replication"/>
    <property type="evidence" value="ECO:0007669"/>
    <property type="project" value="TreeGrafter"/>
</dbReference>
<protein>
    <recommendedName>
        <fullName evidence="4">DNA topoisomerase 1</fullName>
        <ecNumber evidence="3">5.6.2.1</ecNumber>
    </recommendedName>
    <alternativeName>
        <fullName evidence="8">DNA topoisomerase I</fullName>
    </alternativeName>
</protein>
<dbReference type="SUPFAM" id="SSF56741">
    <property type="entry name" value="Eukaryotic DNA topoisomerase I, N-terminal DNA-binding fragment"/>
    <property type="match status" value="1"/>
</dbReference>
<dbReference type="GO" id="GO:0005694">
    <property type="term" value="C:chromosome"/>
    <property type="evidence" value="ECO:0007669"/>
    <property type="project" value="InterPro"/>
</dbReference>
<dbReference type="InterPro" id="IPR051062">
    <property type="entry name" value="Topoisomerase_IB"/>
</dbReference>
<dbReference type="Gene3D" id="3.90.15.10">
    <property type="entry name" value="Topoisomerase I, Chain A, domain 3"/>
    <property type="match status" value="1"/>
</dbReference>
<dbReference type="Pfam" id="PF14370">
    <property type="entry name" value="Topo_C_assoc"/>
    <property type="match status" value="1"/>
</dbReference>
<dbReference type="InterPro" id="IPR013500">
    <property type="entry name" value="TopoI_cat_euk"/>
</dbReference>
<dbReference type="InterPro" id="IPR048045">
    <property type="entry name" value="Topoisomer_I_DNA-bd"/>
</dbReference>
<name>A0AAD6S919_9AGAR</name>
<dbReference type="Gene3D" id="1.10.10.41">
    <property type="entry name" value="Yeast DNA topoisomerase - domain 1"/>
    <property type="match status" value="1"/>
</dbReference>
<dbReference type="InterPro" id="IPR013034">
    <property type="entry name" value="DNA_topo_DNA_db_N_dom1"/>
</dbReference>
<dbReference type="PANTHER" id="PTHR10290">
    <property type="entry name" value="DNA TOPOISOMERASE I"/>
    <property type="match status" value="1"/>
</dbReference>
<dbReference type="GO" id="GO:0003917">
    <property type="term" value="F:DNA topoisomerase type I (single strand cut, ATP-independent) activity"/>
    <property type="evidence" value="ECO:0007669"/>
    <property type="project" value="UniProtKB-UniRule"/>
</dbReference>
<feature type="compositionally biased region" description="Basic and acidic residues" evidence="10">
    <location>
        <begin position="29"/>
        <end position="41"/>
    </location>
</feature>
<dbReference type="InterPro" id="IPR014711">
    <property type="entry name" value="TopoI_cat_a-hlx-sub_euk"/>
</dbReference>
<dbReference type="InterPro" id="IPR008336">
    <property type="entry name" value="TopoI_DNA-bd_euk"/>
</dbReference>
<dbReference type="InterPro" id="IPR001631">
    <property type="entry name" value="TopoI"/>
</dbReference>
<evidence type="ECO:0000256" key="7">
    <source>
        <dbReference type="ARBA" id="ARBA00023235"/>
    </source>
</evidence>
<comment type="similarity">
    <text evidence="2 9">Belongs to the type IB topoisomerase family.</text>
</comment>
<dbReference type="InterPro" id="IPR013030">
    <property type="entry name" value="DNA_topo_DNA_db_N_dom2"/>
</dbReference>
<accession>A0AAD6S919</accession>
<dbReference type="CDD" id="cd03488">
    <property type="entry name" value="Topoisomer_IB_N_htopoI_like"/>
    <property type="match status" value="1"/>
</dbReference>
<evidence type="ECO:0000256" key="4">
    <source>
        <dbReference type="ARBA" id="ARBA00019632"/>
    </source>
</evidence>
<keyword evidence="7 9" id="KW-0413">Isomerase</keyword>
<dbReference type="Gene3D" id="1.10.132.10">
    <property type="match status" value="1"/>
</dbReference>
<feature type="domain" description="DNA topoisomerase I eukaryotic-type" evidence="11">
    <location>
        <begin position="234"/>
        <end position="666"/>
    </location>
</feature>
<evidence type="ECO:0000256" key="1">
    <source>
        <dbReference type="ARBA" id="ARBA00000213"/>
    </source>
</evidence>
<dbReference type="Proteomes" id="UP001218188">
    <property type="component" value="Unassembled WGS sequence"/>
</dbReference>
<dbReference type="SUPFAM" id="SSF56349">
    <property type="entry name" value="DNA breaking-rejoining enzymes"/>
    <property type="match status" value="1"/>
</dbReference>
<dbReference type="FunFam" id="1.10.10.41:FF:000001">
    <property type="entry name" value="DNA topoisomerase I"/>
    <property type="match status" value="1"/>
</dbReference>
<evidence type="ECO:0000256" key="5">
    <source>
        <dbReference type="ARBA" id="ARBA00023029"/>
    </source>
</evidence>
<dbReference type="InterPro" id="IPR013499">
    <property type="entry name" value="TopoI_euk"/>
</dbReference>